<gene>
    <name evidence="3" type="ORF">CH341_19205</name>
</gene>
<evidence type="ECO:0008006" key="5">
    <source>
        <dbReference type="Google" id="ProtNLM"/>
    </source>
</evidence>
<comment type="similarity">
    <text evidence="1">Belongs to the UPF0065 (bug) family.</text>
</comment>
<evidence type="ECO:0000313" key="4">
    <source>
        <dbReference type="Proteomes" id="UP000249130"/>
    </source>
</evidence>
<proteinExistence type="inferred from homology"/>
<dbReference type="PANTHER" id="PTHR42928">
    <property type="entry name" value="TRICARBOXYLATE-BINDING PROTEIN"/>
    <property type="match status" value="1"/>
</dbReference>
<organism evidence="3 4">
    <name type="scientific">Rhodoplanes roseus</name>
    <dbReference type="NCBI Taxonomy" id="29409"/>
    <lineage>
        <taxon>Bacteria</taxon>
        <taxon>Pseudomonadati</taxon>
        <taxon>Pseudomonadota</taxon>
        <taxon>Alphaproteobacteria</taxon>
        <taxon>Hyphomicrobiales</taxon>
        <taxon>Nitrobacteraceae</taxon>
        <taxon>Rhodoplanes</taxon>
    </lineage>
</organism>
<dbReference type="Proteomes" id="UP000249130">
    <property type="component" value="Unassembled WGS sequence"/>
</dbReference>
<dbReference type="PIRSF" id="PIRSF017082">
    <property type="entry name" value="YflP"/>
    <property type="match status" value="1"/>
</dbReference>
<dbReference type="SUPFAM" id="SSF53850">
    <property type="entry name" value="Periplasmic binding protein-like II"/>
    <property type="match status" value="1"/>
</dbReference>
<evidence type="ECO:0000256" key="1">
    <source>
        <dbReference type="ARBA" id="ARBA00006987"/>
    </source>
</evidence>
<sequence>MTTFRHARRRALFHGGLLLAAGLLLVSGFSQASRAQDWPTRTLTVIVPPGAGSASDIMARVVMEQVGRQLGQTVVVENRPGAGGTIGANAVAKAAPDGYTILAFGALGTAHALYPKLPYDTLKDFSAVVPFGRQPLVIVANPAKYKTLQDLVAAGKDRPEGLNFSTAGVGSASHFGAERLRVAAGFKAQHIPFKGAAEAVTDVIAGRSDFSAQLFTTSLPQIREKQLVALAVSAPTRSAVLPEVPTLVEAGVSAEGIYPFYSGLFVPAGTPRAIVDRLHRETAAALQVSAVKERLATLGVEPMPMTPDQFEAFFREDTEAAVALVKAAGIKPAF</sequence>
<reference evidence="3 4" key="1">
    <citation type="submission" date="2017-07" db="EMBL/GenBank/DDBJ databases">
        <title>Draft Genome Sequences of Select Purple Nonsulfur Bacteria.</title>
        <authorList>
            <person name="Lasarre B."/>
            <person name="Mckinlay J.B."/>
        </authorList>
    </citation>
    <scope>NUCLEOTIDE SEQUENCE [LARGE SCALE GENOMIC DNA]</scope>
    <source>
        <strain evidence="3 4">DSM 5909</strain>
    </source>
</reference>
<dbReference type="PANTHER" id="PTHR42928:SF5">
    <property type="entry name" value="BLR1237 PROTEIN"/>
    <property type="match status" value="1"/>
</dbReference>
<keyword evidence="2" id="KW-0732">Signal</keyword>
<evidence type="ECO:0000313" key="3">
    <source>
        <dbReference type="EMBL" id="RAI42507.1"/>
    </source>
</evidence>
<dbReference type="OrthoDB" id="8248534at2"/>
<evidence type="ECO:0000256" key="2">
    <source>
        <dbReference type="SAM" id="SignalP"/>
    </source>
</evidence>
<dbReference type="Pfam" id="PF03401">
    <property type="entry name" value="TctC"/>
    <property type="match status" value="1"/>
</dbReference>
<comment type="caution">
    <text evidence="3">The sequence shown here is derived from an EMBL/GenBank/DDBJ whole genome shotgun (WGS) entry which is preliminary data.</text>
</comment>
<protein>
    <recommendedName>
        <fullName evidence="5">ABC transporter substrate-binding protein</fullName>
    </recommendedName>
</protein>
<dbReference type="InterPro" id="IPR005064">
    <property type="entry name" value="BUG"/>
</dbReference>
<dbReference type="RefSeq" id="WP_111420618.1">
    <property type="nucleotide sequence ID" value="NZ_NPEX01000148.1"/>
</dbReference>
<feature type="chain" id="PRO_5016456202" description="ABC transporter substrate-binding protein" evidence="2">
    <location>
        <begin position="33"/>
        <end position="334"/>
    </location>
</feature>
<name>A0A327KWH9_9BRAD</name>
<dbReference type="InterPro" id="IPR042100">
    <property type="entry name" value="Bug_dom1"/>
</dbReference>
<dbReference type="AlphaFoldDB" id="A0A327KWH9"/>
<dbReference type="EMBL" id="NPEX01000148">
    <property type="protein sequence ID" value="RAI42507.1"/>
    <property type="molecule type" value="Genomic_DNA"/>
</dbReference>
<keyword evidence="4" id="KW-1185">Reference proteome</keyword>
<feature type="signal peptide" evidence="2">
    <location>
        <begin position="1"/>
        <end position="32"/>
    </location>
</feature>
<dbReference type="Gene3D" id="3.40.190.150">
    <property type="entry name" value="Bordetella uptake gene, domain 1"/>
    <property type="match status" value="1"/>
</dbReference>
<dbReference type="Gene3D" id="3.40.190.10">
    <property type="entry name" value="Periplasmic binding protein-like II"/>
    <property type="match status" value="1"/>
</dbReference>
<accession>A0A327KWH9</accession>